<name>A0A101NK60_9ACTN</name>
<keyword evidence="3" id="KW-1185">Reference proteome</keyword>
<organism evidence="2 3">
    <name type="scientific">Streptomyces cellostaticus</name>
    <dbReference type="NCBI Taxonomy" id="67285"/>
    <lineage>
        <taxon>Bacteria</taxon>
        <taxon>Bacillati</taxon>
        <taxon>Actinomycetota</taxon>
        <taxon>Actinomycetes</taxon>
        <taxon>Kitasatosporales</taxon>
        <taxon>Streptomycetaceae</taxon>
        <taxon>Streptomyces</taxon>
    </lineage>
</organism>
<proteinExistence type="predicted"/>
<protein>
    <recommendedName>
        <fullName evidence="4">Glycoside hydrolase family 31 N-terminal domain-containing protein</fullName>
    </recommendedName>
</protein>
<evidence type="ECO:0000313" key="2">
    <source>
        <dbReference type="EMBL" id="KUM94665.1"/>
    </source>
</evidence>
<dbReference type="RefSeq" id="WP_067001556.1">
    <property type="nucleotide sequence ID" value="NZ_BNDU01000006.1"/>
</dbReference>
<comment type="caution">
    <text evidence="2">The sequence shown here is derived from an EMBL/GenBank/DDBJ whole genome shotgun (WGS) entry which is preliminary data.</text>
</comment>
<accession>A0A101NK60</accession>
<dbReference type="STRING" id="67285.AQI88_21030"/>
<reference evidence="2 3" key="1">
    <citation type="submission" date="2015-10" db="EMBL/GenBank/DDBJ databases">
        <title>Draft genome sequence of Streptomyces cellostaticus DSM 40189, type strain for the species Streptomyces cellostaticus.</title>
        <authorList>
            <person name="Ruckert C."/>
            <person name="Winkler A."/>
            <person name="Kalinowski J."/>
            <person name="Kampfer P."/>
            <person name="Glaeser S."/>
        </authorList>
    </citation>
    <scope>NUCLEOTIDE SEQUENCE [LARGE SCALE GENOMIC DNA]</scope>
    <source>
        <strain evidence="2 3">DSM 40189</strain>
    </source>
</reference>
<evidence type="ECO:0000256" key="1">
    <source>
        <dbReference type="SAM" id="MobiDB-lite"/>
    </source>
</evidence>
<dbReference type="Gene3D" id="2.60.40.1760">
    <property type="entry name" value="glycosyl hydrolase (family 31)"/>
    <property type="match status" value="1"/>
</dbReference>
<dbReference type="AlphaFoldDB" id="A0A101NK60"/>
<gene>
    <name evidence="2" type="ORF">AQI88_21030</name>
</gene>
<evidence type="ECO:0000313" key="3">
    <source>
        <dbReference type="Proteomes" id="UP000054241"/>
    </source>
</evidence>
<feature type="region of interest" description="Disordered" evidence="1">
    <location>
        <begin position="32"/>
        <end position="64"/>
    </location>
</feature>
<sequence>MKFTDGYWLLREGVTAAHPVEVLDVTAQEGTLEIHAPTRRGPGRWPPGSGSRGPRRAPDFSPWS</sequence>
<evidence type="ECO:0008006" key="4">
    <source>
        <dbReference type="Google" id="ProtNLM"/>
    </source>
</evidence>
<dbReference type="EMBL" id="LMWL01000036">
    <property type="protein sequence ID" value="KUM94665.1"/>
    <property type="molecule type" value="Genomic_DNA"/>
</dbReference>
<dbReference type="Proteomes" id="UP000054241">
    <property type="component" value="Unassembled WGS sequence"/>
</dbReference>